<dbReference type="PANTHER" id="PTHR37825">
    <property type="entry name" value="TRNA(MET) CYTIDINE ACETATE LIGASE"/>
    <property type="match status" value="1"/>
</dbReference>
<dbReference type="Proteomes" id="UP000288024">
    <property type="component" value="Unassembled WGS sequence"/>
</dbReference>
<keyword evidence="2 3" id="KW-0819">tRNA processing</keyword>
<feature type="binding site" evidence="3">
    <location>
        <begin position="7"/>
        <end position="20"/>
    </location>
    <ligand>
        <name>ATP</name>
        <dbReference type="ChEBI" id="CHEBI:30616"/>
    </ligand>
</feature>
<dbReference type="EMBL" id="RZTZ01000001">
    <property type="protein sequence ID" value="RVT67205.1"/>
    <property type="molecule type" value="Genomic_DNA"/>
</dbReference>
<keyword evidence="3" id="KW-0547">Nucleotide-binding</keyword>
<dbReference type="RefSeq" id="WP_127734851.1">
    <property type="nucleotide sequence ID" value="NZ_RZTZ01000001.1"/>
</dbReference>
<evidence type="ECO:0000313" key="5">
    <source>
        <dbReference type="Proteomes" id="UP000288024"/>
    </source>
</evidence>
<dbReference type="InterPro" id="IPR008513">
    <property type="entry name" value="tRNA(Met)_cyd_acetate_ligase"/>
</dbReference>
<accession>A0A437KGL2</accession>
<dbReference type="NCBIfam" id="NF010191">
    <property type="entry name" value="PRK13670.1"/>
    <property type="match status" value="1"/>
</dbReference>
<keyword evidence="1 3" id="KW-0436">Ligase</keyword>
<feature type="binding site" evidence="3">
    <location>
        <position position="162"/>
    </location>
    <ligand>
        <name>ATP</name>
        <dbReference type="ChEBI" id="CHEBI:30616"/>
    </ligand>
</feature>
<dbReference type="HAMAP" id="MF_01539">
    <property type="entry name" value="TmcAL"/>
    <property type="match status" value="1"/>
</dbReference>
<reference evidence="4 5" key="1">
    <citation type="submission" date="2019-01" db="EMBL/GenBank/DDBJ databases">
        <title>Bacillus sp. M5HDSG1-1, whole genome shotgun sequence.</title>
        <authorList>
            <person name="Tuo L."/>
        </authorList>
    </citation>
    <scope>NUCLEOTIDE SEQUENCE [LARGE SCALE GENOMIC DNA]</scope>
    <source>
        <strain evidence="4 5">M5HDSG1-1</strain>
    </source>
</reference>
<dbReference type="GO" id="GO:0006400">
    <property type="term" value="P:tRNA modification"/>
    <property type="evidence" value="ECO:0007669"/>
    <property type="project" value="UniProtKB-UniRule"/>
</dbReference>
<dbReference type="GO" id="GO:0005737">
    <property type="term" value="C:cytoplasm"/>
    <property type="evidence" value="ECO:0007669"/>
    <property type="project" value="UniProtKB-SubCell"/>
</dbReference>
<feature type="binding site" evidence="3">
    <location>
        <position position="101"/>
    </location>
    <ligand>
        <name>ATP</name>
        <dbReference type="ChEBI" id="CHEBI:30616"/>
    </ligand>
</feature>
<evidence type="ECO:0000313" key="4">
    <source>
        <dbReference type="EMBL" id="RVT67205.1"/>
    </source>
</evidence>
<name>A0A437KGL2_9BACI</name>
<dbReference type="InterPro" id="IPR014729">
    <property type="entry name" value="Rossmann-like_a/b/a_fold"/>
</dbReference>
<keyword evidence="3" id="KW-0820">tRNA-binding</keyword>
<keyword evidence="3" id="KW-0963">Cytoplasm</keyword>
<dbReference type="GO" id="GO:0016879">
    <property type="term" value="F:ligase activity, forming carbon-nitrogen bonds"/>
    <property type="evidence" value="ECO:0007669"/>
    <property type="project" value="UniProtKB-UniRule"/>
</dbReference>
<organism evidence="4 5">
    <name type="scientific">Niallia taxi</name>
    <dbReference type="NCBI Taxonomy" id="2499688"/>
    <lineage>
        <taxon>Bacteria</taxon>
        <taxon>Bacillati</taxon>
        <taxon>Bacillota</taxon>
        <taxon>Bacilli</taxon>
        <taxon>Bacillales</taxon>
        <taxon>Bacillaceae</taxon>
        <taxon>Niallia</taxon>
    </lineage>
</organism>
<proteinExistence type="inferred from homology"/>
<comment type="caution">
    <text evidence="4">The sequence shown here is derived from an EMBL/GenBank/DDBJ whole genome shotgun (WGS) entry which is preliminary data.</text>
</comment>
<gene>
    <name evidence="3" type="primary">tmcAL</name>
    <name evidence="4" type="ORF">EM808_01620</name>
</gene>
<comment type="subcellular location">
    <subcellularLocation>
        <location evidence="3">Cytoplasm</location>
    </subcellularLocation>
</comment>
<comment type="catalytic activity">
    <reaction evidence="3">
        <text>cytidine(34) in elongator tRNA(Met) + acetate + ATP = N(4)-acetylcytidine(34) in elongator tRNA(Met) + AMP + diphosphate</text>
        <dbReference type="Rhea" id="RHEA:58144"/>
        <dbReference type="Rhea" id="RHEA-COMP:10693"/>
        <dbReference type="Rhea" id="RHEA-COMP:10694"/>
        <dbReference type="ChEBI" id="CHEBI:30089"/>
        <dbReference type="ChEBI" id="CHEBI:30616"/>
        <dbReference type="ChEBI" id="CHEBI:33019"/>
        <dbReference type="ChEBI" id="CHEBI:74900"/>
        <dbReference type="ChEBI" id="CHEBI:82748"/>
        <dbReference type="ChEBI" id="CHEBI:456215"/>
    </reaction>
</comment>
<keyword evidence="4" id="KW-0808">Transferase</keyword>
<evidence type="ECO:0000256" key="1">
    <source>
        <dbReference type="ARBA" id="ARBA00022598"/>
    </source>
</evidence>
<dbReference type="Pfam" id="PF05636">
    <property type="entry name" value="HIGH_NTase1"/>
    <property type="match status" value="1"/>
</dbReference>
<dbReference type="SUPFAM" id="SSF52374">
    <property type="entry name" value="Nucleotidylyl transferase"/>
    <property type="match status" value="1"/>
</dbReference>
<dbReference type="GO" id="GO:0016740">
    <property type="term" value="F:transferase activity"/>
    <property type="evidence" value="ECO:0007669"/>
    <property type="project" value="UniProtKB-KW"/>
</dbReference>
<dbReference type="PANTHER" id="PTHR37825:SF1">
    <property type="entry name" value="TRNA(MET) CYTIDINE ACETATE LIGASE"/>
    <property type="match status" value="1"/>
</dbReference>
<comment type="similarity">
    <text evidence="3">Belongs to the TmcAL family.</text>
</comment>
<evidence type="ECO:0000256" key="2">
    <source>
        <dbReference type="ARBA" id="ARBA00022694"/>
    </source>
</evidence>
<sequence length="402" mass="45604">MKAVGIIVEYNPFHNGHLHHIQKAKELSNADIVIAVMSGPFLQRGEPALLSKWHRAEMALSGGVDLVIELPYAFSSQHATIFAQGAVQLLDSICCDAICFGSESGDIHEFIHTYYLLNKNKDTFNTSIKKHMQAGSSYPKAMAATFTEMTSMEDVVDLTLPNNILGFEYVKAVLSQDLPIELHTVQRIKAGYHDTDFTSDTIASATSIRKEIMEGNSLEPISPYVNAVTLKILEDYKQRFAIFHEWEKYWPSLKFRLMQMTSTELQTIYEVEEGIENRILSSYEKASSFHEFISLLKTKRYTWTRLQRICVHILTNTKKEEMNANNTPAYLRLLGSSKQGRAYLKERKKALKLPLISKLSSFQHSQIDLDVRAASIYTVAAQAPHQKTLLAMEYSQPPIMKD</sequence>
<evidence type="ECO:0000256" key="3">
    <source>
        <dbReference type="HAMAP-Rule" id="MF_01539"/>
    </source>
</evidence>
<dbReference type="AlphaFoldDB" id="A0A437KGL2"/>
<keyword evidence="5" id="KW-1185">Reference proteome</keyword>
<keyword evidence="3" id="KW-0067">ATP-binding</keyword>
<feature type="binding site" evidence="3">
    <location>
        <begin position="187"/>
        <end position="188"/>
    </location>
    <ligand>
        <name>ATP</name>
        <dbReference type="ChEBI" id="CHEBI:30616"/>
    </ligand>
</feature>
<comment type="function">
    <text evidence="3">Catalyzes the formation of N(4)-acetylcytidine (ac(4)C) at the wobble position of elongator tRNA(Met), using acetate and ATP as substrates. First activates an acetate ion to form acetyladenylate (Ac-AMP) and then transfers the acetyl group to tRNA to form ac(4)C34.</text>
</comment>
<dbReference type="GO" id="GO:0005524">
    <property type="term" value="F:ATP binding"/>
    <property type="evidence" value="ECO:0007669"/>
    <property type="project" value="UniProtKB-KW"/>
</dbReference>
<dbReference type="Gene3D" id="3.40.50.620">
    <property type="entry name" value="HUPs"/>
    <property type="match status" value="1"/>
</dbReference>
<protein>
    <recommendedName>
        <fullName evidence="3">tRNA(Met) cytidine acetate ligase</fullName>
        <ecNumber evidence="3">6.3.4.-</ecNumber>
    </recommendedName>
</protein>
<keyword evidence="3" id="KW-0694">RNA-binding</keyword>
<dbReference type="EC" id="6.3.4.-" evidence="3"/>
<dbReference type="GO" id="GO:0000049">
    <property type="term" value="F:tRNA binding"/>
    <property type="evidence" value="ECO:0007669"/>
    <property type="project" value="UniProtKB-KW"/>
</dbReference>